<dbReference type="HOGENOM" id="CLU_025402_0_2_2"/>
<evidence type="ECO:0000256" key="3">
    <source>
        <dbReference type="ARBA" id="ARBA00022691"/>
    </source>
</evidence>
<dbReference type="Gene3D" id="3.10.330.20">
    <property type="match status" value="1"/>
</dbReference>
<dbReference type="Pfam" id="PF08704">
    <property type="entry name" value="GCD14"/>
    <property type="match status" value="1"/>
</dbReference>
<evidence type="ECO:0000313" key="7">
    <source>
        <dbReference type="EMBL" id="AGK60737.1"/>
    </source>
</evidence>
<dbReference type="CDD" id="cd02440">
    <property type="entry name" value="AdoMet_MTases"/>
    <property type="match status" value="1"/>
</dbReference>
<keyword evidence="8" id="KW-1185">Reference proteome</keyword>
<feature type="binding site" evidence="5">
    <location>
        <position position="176"/>
    </location>
    <ligand>
        <name>S-adenosyl-L-methionine</name>
        <dbReference type="ChEBI" id="CHEBI:59789"/>
    </ligand>
</feature>
<proteinExistence type="predicted"/>
<gene>
    <name evidence="7" type="ORF">Asulf_00723</name>
</gene>
<dbReference type="PANTHER" id="PTHR12133">
    <property type="entry name" value="TRNA (ADENINE(58)-N(1))-METHYLTRANSFERASE"/>
    <property type="match status" value="1"/>
</dbReference>
<keyword evidence="2 7" id="KW-0808">Transferase</keyword>
<keyword evidence="4" id="KW-0819">tRNA processing</keyword>
<evidence type="ECO:0000256" key="2">
    <source>
        <dbReference type="ARBA" id="ARBA00022679"/>
    </source>
</evidence>
<accession>N0BEN6</accession>
<protein>
    <submittedName>
        <fullName evidence="7">tRNA(1-methyladenosine) methyltransferase-related methyltransferase</fullName>
    </submittedName>
</protein>
<dbReference type="AlphaFoldDB" id="N0BEN6"/>
<dbReference type="InterPro" id="IPR029063">
    <property type="entry name" value="SAM-dependent_MTases_sf"/>
</dbReference>
<evidence type="ECO:0000256" key="5">
    <source>
        <dbReference type="PIRSR" id="PIRSR017269-1"/>
    </source>
</evidence>
<organism evidence="7 8">
    <name type="scientific">Archaeoglobus sulfaticallidus PM70-1</name>
    <dbReference type="NCBI Taxonomy" id="387631"/>
    <lineage>
        <taxon>Archaea</taxon>
        <taxon>Methanobacteriati</taxon>
        <taxon>Methanobacteriota</taxon>
        <taxon>Archaeoglobi</taxon>
        <taxon>Archaeoglobales</taxon>
        <taxon>Archaeoglobaceae</taxon>
        <taxon>Archaeoglobus</taxon>
    </lineage>
</organism>
<name>N0BEN6_9EURY</name>
<dbReference type="GO" id="GO:0031515">
    <property type="term" value="C:tRNA (m1A) methyltransferase complex"/>
    <property type="evidence" value="ECO:0007669"/>
    <property type="project" value="InterPro"/>
</dbReference>
<dbReference type="PANTHER" id="PTHR12133:SF1">
    <property type="entry name" value="TRNA (ADENINE(58)-N(1))-METHYLTRANSFERASE, MITOCHONDRIAL"/>
    <property type="match status" value="1"/>
</dbReference>
<dbReference type="Gene3D" id="3.40.50.150">
    <property type="entry name" value="Vaccinia Virus protein VP39"/>
    <property type="match status" value="1"/>
</dbReference>
<dbReference type="eggNOG" id="arCOG00978">
    <property type="taxonomic scope" value="Archaea"/>
</dbReference>
<dbReference type="PIRSF" id="PIRSF017269">
    <property type="entry name" value="GCD14"/>
    <property type="match status" value="1"/>
</dbReference>
<dbReference type="STRING" id="387631.Asulf_00723"/>
<evidence type="ECO:0000256" key="4">
    <source>
        <dbReference type="ARBA" id="ARBA00022694"/>
    </source>
</evidence>
<feature type="domain" description="tRNA (adenine(58)-N(1))-methyltransferase catalytic subunit TRM61 C-terminal" evidence="6">
    <location>
        <begin position="86"/>
        <end position="236"/>
    </location>
</feature>
<evidence type="ECO:0000313" key="8">
    <source>
        <dbReference type="Proteomes" id="UP000013307"/>
    </source>
</evidence>
<dbReference type="Proteomes" id="UP000013307">
    <property type="component" value="Chromosome"/>
</dbReference>
<dbReference type="OrthoDB" id="30774at2157"/>
<evidence type="ECO:0000256" key="1">
    <source>
        <dbReference type="ARBA" id="ARBA00022603"/>
    </source>
</evidence>
<dbReference type="InterPro" id="IPR014816">
    <property type="entry name" value="tRNA_MeTrfase_Gcd14"/>
</dbReference>
<keyword evidence="1 7" id="KW-0489">Methyltransferase</keyword>
<dbReference type="EMBL" id="CP005290">
    <property type="protein sequence ID" value="AGK60737.1"/>
    <property type="molecule type" value="Genomic_DNA"/>
</dbReference>
<dbReference type="GeneID" id="15393936"/>
<dbReference type="SUPFAM" id="SSF53335">
    <property type="entry name" value="S-adenosyl-L-methionine-dependent methyltransferases"/>
    <property type="match status" value="1"/>
</dbReference>
<keyword evidence="3 5" id="KW-0949">S-adenosyl-L-methionine</keyword>
<feature type="binding site" evidence="5">
    <location>
        <begin position="111"/>
        <end position="114"/>
    </location>
    <ligand>
        <name>S-adenosyl-L-methionine</name>
        <dbReference type="ChEBI" id="CHEBI:59789"/>
    </ligand>
</feature>
<reference evidence="7 8" key="1">
    <citation type="journal article" date="2013" name="Genome Announc.">
        <title>Complete Genome Sequence of the Thermophilic and Facultatively Chemolithoautotrophic Sulfate Reducer Archaeoglobus sulfaticallidus Strain PM70-1T.</title>
        <authorList>
            <person name="Stokke R."/>
            <person name="Hocking W.P."/>
            <person name="Steinsbu B.O."/>
            <person name="Steen I.H."/>
        </authorList>
    </citation>
    <scope>NUCLEOTIDE SEQUENCE [LARGE SCALE GENOMIC DNA]</scope>
    <source>
        <strain evidence="7">PM70-1</strain>
    </source>
</reference>
<dbReference type="GO" id="GO:0030488">
    <property type="term" value="P:tRNA methylation"/>
    <property type="evidence" value="ECO:0007669"/>
    <property type="project" value="InterPro"/>
</dbReference>
<dbReference type="RefSeq" id="WP_015590336.1">
    <property type="nucleotide sequence ID" value="NC_021169.1"/>
</dbReference>
<evidence type="ECO:0000259" key="6">
    <source>
        <dbReference type="Pfam" id="PF08704"/>
    </source>
</evidence>
<dbReference type="PROSITE" id="PS51620">
    <property type="entry name" value="SAM_TRM61"/>
    <property type="match status" value="1"/>
</dbReference>
<dbReference type="KEGG" id="ast:Asulf_00723"/>
<dbReference type="GO" id="GO:0160107">
    <property type="term" value="F:tRNA (adenine(58)-N1)-methyltransferase activity"/>
    <property type="evidence" value="ECO:0007669"/>
    <property type="project" value="InterPro"/>
</dbReference>
<dbReference type="InterPro" id="IPR049470">
    <property type="entry name" value="TRM61_C"/>
</dbReference>
<sequence>MTEKTGEATSKVSLPLVIFSGKTSYIINSFEGEFHTHKGVIDLSKLKDLNYGDEVETHLGFKFKVRPFSLSDFFKHFRKGPTPIMPKDIGAIIAFTGLRPDSAILDCGTGSGVLSAYLAYFCRDGFVVTVEKRKDFAKIARKNFELAGLKNIHQIVGDIFGLADSIKIKFDLIVLDMKDDDKFIPKARELLKNSGYLVVYNPYIDATRDAYFAMLNNNFQDIESFEIVKIDYEHKRAGTRPSTRVWHSGFLVVGRKID</sequence>
<feature type="binding site" evidence="5">
    <location>
        <position position="131"/>
    </location>
    <ligand>
        <name>S-adenosyl-L-methionine</name>
        <dbReference type="ChEBI" id="CHEBI:59789"/>
    </ligand>
</feature>